<dbReference type="Proteomes" id="UP000623467">
    <property type="component" value="Unassembled WGS sequence"/>
</dbReference>
<keyword evidence="2" id="KW-1185">Reference proteome</keyword>
<evidence type="ECO:0000313" key="2">
    <source>
        <dbReference type="Proteomes" id="UP000623467"/>
    </source>
</evidence>
<organism evidence="1 2">
    <name type="scientific">Mycena sanguinolenta</name>
    <dbReference type="NCBI Taxonomy" id="230812"/>
    <lineage>
        <taxon>Eukaryota</taxon>
        <taxon>Fungi</taxon>
        <taxon>Dikarya</taxon>
        <taxon>Basidiomycota</taxon>
        <taxon>Agaricomycotina</taxon>
        <taxon>Agaricomycetes</taxon>
        <taxon>Agaricomycetidae</taxon>
        <taxon>Agaricales</taxon>
        <taxon>Marasmiineae</taxon>
        <taxon>Mycenaceae</taxon>
        <taxon>Mycena</taxon>
    </lineage>
</organism>
<proteinExistence type="predicted"/>
<evidence type="ECO:0000313" key="1">
    <source>
        <dbReference type="EMBL" id="KAF7335191.1"/>
    </source>
</evidence>
<protein>
    <submittedName>
        <fullName evidence="1">Uncharacterized protein</fullName>
    </submittedName>
</protein>
<reference evidence="1" key="1">
    <citation type="submission" date="2020-05" db="EMBL/GenBank/DDBJ databases">
        <title>Mycena genomes resolve the evolution of fungal bioluminescence.</title>
        <authorList>
            <person name="Tsai I.J."/>
        </authorList>
    </citation>
    <scope>NUCLEOTIDE SEQUENCE</scope>
    <source>
        <strain evidence="1">160909Yilan</strain>
    </source>
</reference>
<gene>
    <name evidence="1" type="ORF">MSAN_02352400</name>
</gene>
<accession>A0A8H6X724</accession>
<comment type="caution">
    <text evidence="1">The sequence shown here is derived from an EMBL/GenBank/DDBJ whole genome shotgun (WGS) entry which is preliminary data.</text>
</comment>
<name>A0A8H6X724_9AGAR</name>
<dbReference type="AlphaFoldDB" id="A0A8H6X724"/>
<dbReference type="EMBL" id="JACAZH010000042">
    <property type="protein sequence ID" value="KAF7335191.1"/>
    <property type="molecule type" value="Genomic_DNA"/>
</dbReference>
<sequence length="170" mass="18831">MSNVAVAETNSVHSTASSLYYPEYLATLPGRQEGIESRDDSCIHRLGKLPAFDPPLTSHPSAFFNAPQSRSPPASPAPVESMTIMERDDPESDVKGRTGAYELHSPCSSIYSAFPASASPETLCAPPTRFWFSLLEPNNPEAKLRVHRRSCLVHVRNLKYDQFGGNKRRR</sequence>